<dbReference type="PANTHER" id="PTHR12385:SF4">
    <property type="entry name" value="PROTEIN PNS1"/>
    <property type="match status" value="1"/>
</dbReference>
<gene>
    <name evidence="10" type="ORF">AJ79_10068</name>
</gene>
<keyword evidence="11" id="KW-1185">Reference proteome</keyword>
<evidence type="ECO:0000256" key="9">
    <source>
        <dbReference type="SAM" id="MobiDB-lite"/>
    </source>
</evidence>
<dbReference type="Pfam" id="PF04515">
    <property type="entry name" value="Choline_transpo"/>
    <property type="match status" value="1"/>
</dbReference>
<feature type="transmembrane region" description="Helical" evidence="8">
    <location>
        <begin position="129"/>
        <end position="152"/>
    </location>
</feature>
<dbReference type="GO" id="GO:0022857">
    <property type="term" value="F:transmembrane transporter activity"/>
    <property type="evidence" value="ECO:0007669"/>
    <property type="project" value="UniProtKB-UniRule"/>
</dbReference>
<feature type="region of interest" description="Disordered" evidence="9">
    <location>
        <begin position="1"/>
        <end position="25"/>
    </location>
</feature>
<feature type="transmembrane region" description="Helical" evidence="8">
    <location>
        <begin position="81"/>
        <end position="102"/>
    </location>
</feature>
<dbReference type="OrthoDB" id="44736at2759"/>
<evidence type="ECO:0000256" key="3">
    <source>
        <dbReference type="ARBA" id="ARBA00007168"/>
    </source>
</evidence>
<comment type="function">
    <text evidence="1 8">Probably involved in transport through the plasma membrane.</text>
</comment>
<evidence type="ECO:0000256" key="7">
    <source>
        <dbReference type="ARBA" id="ARBA00023136"/>
    </source>
</evidence>
<feature type="transmembrane region" description="Helical" evidence="8">
    <location>
        <begin position="158"/>
        <end position="179"/>
    </location>
</feature>
<dbReference type="EMBL" id="PDNB01000347">
    <property type="protein sequence ID" value="PGG95421.1"/>
    <property type="molecule type" value="Genomic_DNA"/>
</dbReference>
<keyword evidence="5 8" id="KW-0812">Transmembrane</keyword>
<feature type="transmembrane region" description="Helical" evidence="8">
    <location>
        <begin position="227"/>
        <end position="254"/>
    </location>
</feature>
<dbReference type="PANTHER" id="PTHR12385">
    <property type="entry name" value="CHOLINE TRANSPORTER-LIKE (SLC FAMILY 44)"/>
    <property type="match status" value="1"/>
</dbReference>
<evidence type="ECO:0000256" key="5">
    <source>
        <dbReference type="ARBA" id="ARBA00022692"/>
    </source>
</evidence>
<evidence type="ECO:0000256" key="2">
    <source>
        <dbReference type="ARBA" id="ARBA00004651"/>
    </source>
</evidence>
<protein>
    <recommendedName>
        <fullName evidence="4 8">Protein PNS1</fullName>
    </recommendedName>
</protein>
<dbReference type="GO" id="GO:0005886">
    <property type="term" value="C:plasma membrane"/>
    <property type="evidence" value="ECO:0007669"/>
    <property type="project" value="UniProtKB-SubCell"/>
</dbReference>
<evidence type="ECO:0000256" key="1">
    <source>
        <dbReference type="ARBA" id="ARBA00002957"/>
    </source>
</evidence>
<comment type="similarity">
    <text evidence="3 8">Belongs to the CTL (choline transporter-like) family.</text>
</comment>
<reference evidence="10 11" key="1">
    <citation type="submission" date="2017-10" db="EMBL/GenBank/DDBJ databases">
        <title>Comparative genomics in systemic dimorphic fungi from Ajellomycetaceae.</title>
        <authorList>
            <person name="Munoz J.F."/>
            <person name="Mcewen J.G."/>
            <person name="Clay O.K."/>
            <person name="Cuomo C.A."/>
        </authorList>
    </citation>
    <scope>NUCLEOTIDE SEQUENCE [LARGE SCALE GENOMIC DNA]</scope>
    <source>
        <strain evidence="10 11">UAMH5409</strain>
    </source>
</reference>
<dbReference type="AlphaFoldDB" id="A0A2B7WFX1"/>
<feature type="compositionally biased region" description="Basic and acidic residues" evidence="9">
    <location>
        <begin position="1"/>
        <end position="11"/>
    </location>
</feature>
<name>A0A2B7WFX1_9EURO</name>
<proteinExistence type="inferred from homology"/>
<feature type="transmembrane region" description="Helical" evidence="8">
    <location>
        <begin position="435"/>
        <end position="456"/>
    </location>
</feature>
<dbReference type="STRING" id="1447875.A0A2B7WFX1"/>
<comment type="caution">
    <text evidence="10">The sequence shown here is derived from an EMBL/GenBank/DDBJ whole genome shotgun (WGS) entry which is preliminary data.</text>
</comment>
<keyword evidence="6 8" id="KW-1133">Transmembrane helix</keyword>
<sequence length="541" mass="60470">MSQPPSREEHPGTNQFDAQGRAADGCRGSSWPAINVNMGNMTFSIPKLNLRWPFSRKKDDGPRAKPFQEVFKLYKREYHDIWAGILFLLTLAGFIFLSSAVLSRYVQGADFKGHIVNDSSNTIALDTNVLIIFGSNLTLAISFSTVYFQIYLWFPDKLIWITGILNTSVGLGTGLWSLYKKEWGVGITFLMFGLFALCYFVSWIPRIPFTTVLLRTTSAVTRSYTPVHLVSLFGAIFAVGFTALVFVTLVATYIAFTPEEKRSNPICGDAECKPIVARALTTFITFVAYWVTEWMKNTMHTTTAGVHGSWYFYSNNSNSNSLPRSPIRGALKRALTYSFGSICFGSLFVAVVDGLRQLCTISRREEMIGGRNSIGMIANRAVGGFMSGLRYITQTFNRYAFCHVALYGKPYLQASKYIWQLMEYRGIDTLVNDSIVGASISMGAVFVGYICGFLAYAQLNFMQPDFNVDGKFTPAFMAYAFLSGFQICKVCMTPVSSGVDTTFMAMGMEPEVLVTHHPELWESLLVVYPRVQNTIHPTIHP</sequence>
<accession>A0A2B7WFX1</accession>
<feature type="transmembrane region" description="Helical" evidence="8">
    <location>
        <begin position="186"/>
        <end position="207"/>
    </location>
</feature>
<feature type="transmembrane region" description="Helical" evidence="8">
    <location>
        <begin position="334"/>
        <end position="355"/>
    </location>
</feature>
<organism evidence="10 11">
    <name type="scientific">Helicocarpus griseus UAMH5409</name>
    <dbReference type="NCBI Taxonomy" id="1447875"/>
    <lineage>
        <taxon>Eukaryota</taxon>
        <taxon>Fungi</taxon>
        <taxon>Dikarya</taxon>
        <taxon>Ascomycota</taxon>
        <taxon>Pezizomycotina</taxon>
        <taxon>Eurotiomycetes</taxon>
        <taxon>Eurotiomycetidae</taxon>
        <taxon>Onygenales</taxon>
        <taxon>Ajellomycetaceae</taxon>
        <taxon>Helicocarpus</taxon>
    </lineage>
</organism>
<evidence type="ECO:0000313" key="10">
    <source>
        <dbReference type="EMBL" id="PGG95421.1"/>
    </source>
</evidence>
<keyword evidence="7 8" id="KW-0472">Membrane</keyword>
<feature type="transmembrane region" description="Helical" evidence="8">
    <location>
        <begin position="476"/>
        <end position="499"/>
    </location>
</feature>
<comment type="subcellular location">
    <subcellularLocation>
        <location evidence="2 8">Cell membrane</location>
        <topology evidence="2 8">Multi-pass membrane protein</topology>
    </subcellularLocation>
</comment>
<dbReference type="InterPro" id="IPR007603">
    <property type="entry name" value="Choline_transptr-like"/>
</dbReference>
<evidence type="ECO:0000256" key="4">
    <source>
        <dbReference type="ARBA" id="ARBA00015388"/>
    </source>
</evidence>
<evidence type="ECO:0000256" key="6">
    <source>
        <dbReference type="ARBA" id="ARBA00022989"/>
    </source>
</evidence>
<evidence type="ECO:0000256" key="8">
    <source>
        <dbReference type="RuleBase" id="RU368066"/>
    </source>
</evidence>
<evidence type="ECO:0000313" key="11">
    <source>
        <dbReference type="Proteomes" id="UP000223968"/>
    </source>
</evidence>
<dbReference type="Proteomes" id="UP000223968">
    <property type="component" value="Unassembled WGS sequence"/>
</dbReference>
<feature type="transmembrane region" description="Helical" evidence="8">
    <location>
        <begin position="275"/>
        <end position="292"/>
    </location>
</feature>